<name>A0A8T2MXQ6_9TELE</name>
<dbReference type="Proteomes" id="UP000824540">
    <property type="component" value="Unassembled WGS sequence"/>
</dbReference>
<keyword evidence="3" id="KW-1185">Reference proteome</keyword>
<evidence type="ECO:0000313" key="3">
    <source>
        <dbReference type="Proteomes" id="UP000824540"/>
    </source>
</evidence>
<dbReference type="EMBL" id="JAFBMS010000237">
    <property type="protein sequence ID" value="KAG9332493.1"/>
    <property type="molecule type" value="Genomic_DNA"/>
</dbReference>
<reference evidence="2" key="1">
    <citation type="thesis" date="2021" institute="BYU ScholarsArchive" country="Provo, UT, USA">
        <title>Applications of and Algorithms for Genome Assembly and Genomic Analyses with an Emphasis on Marine Teleosts.</title>
        <authorList>
            <person name="Pickett B.D."/>
        </authorList>
    </citation>
    <scope>NUCLEOTIDE SEQUENCE</scope>
    <source>
        <strain evidence="2">HI-2016</strain>
    </source>
</reference>
<sequence length="131" mass="14600">MQRRPRDVNVAGGAALPTPGRVGEQNKDDRERQLQPTTKAPCLIDGVEVEHHHANQEQGNGHRGKKYPQCGDHTGIVSACTRCKLTDSPIKMVVFFPSFTRSVSKRQHMVKYHVKLKAGDMVSFGVNHNIM</sequence>
<protein>
    <submittedName>
        <fullName evidence="2">Uncharacterized protein</fullName>
    </submittedName>
</protein>
<comment type="caution">
    <text evidence="2">The sequence shown here is derived from an EMBL/GenBank/DDBJ whole genome shotgun (WGS) entry which is preliminary data.</text>
</comment>
<dbReference type="AlphaFoldDB" id="A0A8T2MXQ6"/>
<evidence type="ECO:0000256" key="1">
    <source>
        <dbReference type="SAM" id="MobiDB-lite"/>
    </source>
</evidence>
<evidence type="ECO:0000313" key="2">
    <source>
        <dbReference type="EMBL" id="KAG9332493.1"/>
    </source>
</evidence>
<proteinExistence type="predicted"/>
<gene>
    <name evidence="2" type="ORF">JZ751_014591</name>
</gene>
<accession>A0A8T2MXQ6</accession>
<feature type="compositionally biased region" description="Basic and acidic residues" evidence="1">
    <location>
        <begin position="24"/>
        <end position="33"/>
    </location>
</feature>
<organism evidence="2 3">
    <name type="scientific">Albula glossodonta</name>
    <name type="common">roundjaw bonefish</name>
    <dbReference type="NCBI Taxonomy" id="121402"/>
    <lineage>
        <taxon>Eukaryota</taxon>
        <taxon>Metazoa</taxon>
        <taxon>Chordata</taxon>
        <taxon>Craniata</taxon>
        <taxon>Vertebrata</taxon>
        <taxon>Euteleostomi</taxon>
        <taxon>Actinopterygii</taxon>
        <taxon>Neopterygii</taxon>
        <taxon>Teleostei</taxon>
        <taxon>Albuliformes</taxon>
        <taxon>Albulidae</taxon>
        <taxon>Albula</taxon>
    </lineage>
</organism>
<feature type="region of interest" description="Disordered" evidence="1">
    <location>
        <begin position="1"/>
        <end position="40"/>
    </location>
</feature>